<name>A0A1I7X4D3_HETBA</name>
<evidence type="ECO:0000313" key="3">
    <source>
        <dbReference type="WBParaSite" id="Hba_12394"/>
    </source>
</evidence>
<dbReference type="InterPro" id="IPR036388">
    <property type="entry name" value="WH-like_DNA-bd_sf"/>
</dbReference>
<accession>A0A1I7X4D3</accession>
<keyword evidence="2" id="KW-1185">Reference proteome</keyword>
<evidence type="ECO:0000313" key="2">
    <source>
        <dbReference type="Proteomes" id="UP000095283"/>
    </source>
</evidence>
<organism evidence="2 3">
    <name type="scientific">Heterorhabditis bacteriophora</name>
    <name type="common">Entomopathogenic nematode worm</name>
    <dbReference type="NCBI Taxonomy" id="37862"/>
    <lineage>
        <taxon>Eukaryota</taxon>
        <taxon>Metazoa</taxon>
        <taxon>Ecdysozoa</taxon>
        <taxon>Nematoda</taxon>
        <taxon>Chromadorea</taxon>
        <taxon>Rhabditida</taxon>
        <taxon>Rhabditina</taxon>
        <taxon>Rhabditomorpha</taxon>
        <taxon>Strongyloidea</taxon>
        <taxon>Heterorhabditidae</taxon>
        <taxon>Heterorhabditis</taxon>
    </lineage>
</organism>
<dbReference type="Proteomes" id="UP000095283">
    <property type="component" value="Unplaced"/>
</dbReference>
<proteinExistence type="predicted"/>
<protein>
    <submittedName>
        <fullName evidence="3">HTH_7 domain-containing protein</fullName>
    </submittedName>
</protein>
<evidence type="ECO:0000256" key="1">
    <source>
        <dbReference type="SAM" id="MobiDB-lite"/>
    </source>
</evidence>
<dbReference type="Gene3D" id="1.10.10.10">
    <property type="entry name" value="Winged helix-like DNA-binding domain superfamily/Winged helix DNA-binding domain"/>
    <property type="match status" value="1"/>
</dbReference>
<sequence>MLLKDANQYDLYRFRRFRTRDFDVNDRQRSGMPRTSKADALKSLLDENSSQTRKGLAEQLGVDKATV</sequence>
<dbReference type="AlphaFoldDB" id="A0A1I7X4D3"/>
<feature type="region of interest" description="Disordered" evidence="1">
    <location>
        <begin position="44"/>
        <end position="67"/>
    </location>
</feature>
<dbReference type="WBParaSite" id="Hba_12394">
    <property type="protein sequence ID" value="Hba_12394"/>
    <property type="gene ID" value="Hba_12394"/>
</dbReference>
<reference evidence="3" key="1">
    <citation type="submission" date="2016-11" db="UniProtKB">
        <authorList>
            <consortium name="WormBaseParasite"/>
        </authorList>
    </citation>
    <scope>IDENTIFICATION</scope>
</reference>